<keyword evidence="1" id="KW-1133">Transmembrane helix</keyword>
<dbReference type="EMBL" id="WLYK01000009">
    <property type="protein sequence ID" value="MTD16400.1"/>
    <property type="molecule type" value="Genomic_DNA"/>
</dbReference>
<organism evidence="2 3">
    <name type="scientific">Nakamurella alba</name>
    <dbReference type="NCBI Taxonomy" id="2665158"/>
    <lineage>
        <taxon>Bacteria</taxon>
        <taxon>Bacillati</taxon>
        <taxon>Actinomycetota</taxon>
        <taxon>Actinomycetes</taxon>
        <taxon>Nakamurellales</taxon>
        <taxon>Nakamurellaceae</taxon>
        <taxon>Nakamurella</taxon>
    </lineage>
</organism>
<name>A0A7K1FQQ1_9ACTN</name>
<evidence type="ECO:0000313" key="3">
    <source>
        <dbReference type="Proteomes" id="UP000460221"/>
    </source>
</evidence>
<evidence type="ECO:0000256" key="1">
    <source>
        <dbReference type="SAM" id="Phobius"/>
    </source>
</evidence>
<proteinExistence type="predicted"/>
<keyword evidence="3" id="KW-1185">Reference proteome</keyword>
<dbReference type="AlphaFoldDB" id="A0A7K1FQQ1"/>
<keyword evidence="1" id="KW-0812">Transmembrane</keyword>
<accession>A0A7K1FQQ1</accession>
<sequence>MPLPPLDDFLTSAGAGGLGAVIAGVGVVTATMIGNRARKSEGLAEVRHNALERWWSRFTWVVEAKQDDLPLHLRTTIVGQLLLQAQTELMSSELEAAALAYSSHLRSTLRSQQVASALVDPGTGGVS</sequence>
<protein>
    <submittedName>
        <fullName evidence="2">Uncharacterized protein</fullName>
    </submittedName>
</protein>
<reference evidence="2 3" key="1">
    <citation type="submission" date="2019-11" db="EMBL/GenBank/DDBJ databases">
        <authorList>
            <person name="Jiang L.-Q."/>
        </authorList>
    </citation>
    <scope>NUCLEOTIDE SEQUENCE [LARGE SCALE GENOMIC DNA]</scope>
    <source>
        <strain evidence="2 3">YIM 132087</strain>
    </source>
</reference>
<dbReference type="RefSeq" id="WP_154770392.1">
    <property type="nucleotide sequence ID" value="NZ_WLYK01000009.1"/>
</dbReference>
<dbReference type="Proteomes" id="UP000460221">
    <property type="component" value="Unassembled WGS sequence"/>
</dbReference>
<gene>
    <name evidence="2" type="ORF">GIS00_20905</name>
</gene>
<evidence type="ECO:0000313" key="2">
    <source>
        <dbReference type="EMBL" id="MTD16400.1"/>
    </source>
</evidence>
<keyword evidence="1" id="KW-0472">Membrane</keyword>
<feature type="transmembrane region" description="Helical" evidence="1">
    <location>
        <begin position="12"/>
        <end position="33"/>
    </location>
</feature>
<comment type="caution">
    <text evidence="2">The sequence shown here is derived from an EMBL/GenBank/DDBJ whole genome shotgun (WGS) entry which is preliminary data.</text>
</comment>